<keyword evidence="5 10" id="KW-0472">Membrane</keyword>
<feature type="transmembrane region" description="Helical" evidence="10">
    <location>
        <begin position="53"/>
        <end position="77"/>
    </location>
</feature>
<evidence type="ECO:0000256" key="2">
    <source>
        <dbReference type="ARBA" id="ARBA00022475"/>
    </source>
</evidence>
<dbReference type="Gene3D" id="1.20.1250.20">
    <property type="entry name" value="MFS general substrate transporter like domains"/>
    <property type="match status" value="1"/>
</dbReference>
<keyword evidence="4 10" id="KW-1133">Transmembrane helix</keyword>
<feature type="compositionally biased region" description="Pro residues" evidence="9">
    <location>
        <begin position="12"/>
        <end position="39"/>
    </location>
</feature>
<dbReference type="InterPro" id="IPR005828">
    <property type="entry name" value="MFS_sugar_transport-like"/>
</dbReference>
<reference evidence="12 13" key="1">
    <citation type="submission" date="2024-03" db="EMBL/GenBank/DDBJ databases">
        <title>The genome assembly and annotation of the cricket Gryllus longicercus Weissman &amp; Gray.</title>
        <authorList>
            <person name="Szrajer S."/>
            <person name="Gray D."/>
            <person name="Ylla G."/>
        </authorList>
    </citation>
    <scope>NUCLEOTIDE SEQUENCE [LARGE SCALE GENOMIC DNA]</scope>
    <source>
        <strain evidence="12">DAG 2021-001</strain>
        <tissue evidence="12">Whole body minus gut</tissue>
    </source>
</reference>
<feature type="region of interest" description="Disordered" evidence="9">
    <location>
        <begin position="1"/>
        <end position="46"/>
    </location>
</feature>
<dbReference type="PROSITE" id="PS00216">
    <property type="entry name" value="SUGAR_TRANSPORT_1"/>
    <property type="match status" value="1"/>
</dbReference>
<accession>A0AAN9Z5I7</accession>
<keyword evidence="3 10" id="KW-0812">Transmembrane</keyword>
<feature type="transmembrane region" description="Helical" evidence="10">
    <location>
        <begin position="331"/>
        <end position="352"/>
    </location>
</feature>
<feature type="transmembrane region" description="Helical" evidence="10">
    <location>
        <begin position="184"/>
        <end position="205"/>
    </location>
</feature>
<evidence type="ECO:0000313" key="12">
    <source>
        <dbReference type="EMBL" id="KAK7863759.1"/>
    </source>
</evidence>
<name>A0AAN9Z5I7_9ORTH</name>
<dbReference type="CDD" id="cd17358">
    <property type="entry name" value="MFS_GLUT6_8_Class3_like"/>
    <property type="match status" value="1"/>
</dbReference>
<feature type="transmembrane region" description="Helical" evidence="10">
    <location>
        <begin position="425"/>
        <end position="444"/>
    </location>
</feature>
<evidence type="ECO:0000256" key="7">
    <source>
        <dbReference type="ARBA" id="ARBA00024348"/>
    </source>
</evidence>
<feature type="transmembrane region" description="Helical" evidence="10">
    <location>
        <begin position="97"/>
        <end position="118"/>
    </location>
</feature>
<sequence>MDHNESAAAPMLPQPLPAPAPALPPEEPEPIPAPSPTPSLSPAAGRSSRTRQYVAALAVSMGAMAAGCELAWTSPALPQLASNSTQLREPLGKMEGAWVGALLAVGALAGALPGSYLADRYGRRLVLAAIAAPFLVSWATVFLATRASSLYIARLLAGLATGAVSVVAPVYVGEVAEAEIRGALGSGFQLFITVGILWVYVWGAVFGTKALAAMCALPPLLLLAGTLLFAPESPAYLVRKGDEAGARRSLRELRGAGADVEAPLRQLREEVAQESSGGSKSLRDLVSSVARRKALLISLGLMGVQQLGGINAVIFYCQDIFENAGSTIPDAVSAIIVGVVQVVATLAAASLVDRAGRRPLLLVSAGLMALCQATLGLCLKLPDALPGWLALVAVGVFIIAFSLGCGPLPWMMLGEIFAPEVKGTASGLAVTLNWVIVFAVTFAFPPANDALGGVTFFFFAAVCALGFAFVLVVVPETKGKTLQEIQDALSGDDKRGGRPV</sequence>
<dbReference type="SUPFAM" id="SSF103473">
    <property type="entry name" value="MFS general substrate transporter"/>
    <property type="match status" value="1"/>
</dbReference>
<evidence type="ECO:0000259" key="11">
    <source>
        <dbReference type="PROSITE" id="PS50850"/>
    </source>
</evidence>
<evidence type="ECO:0000256" key="6">
    <source>
        <dbReference type="ARBA" id="ARBA00023180"/>
    </source>
</evidence>
<evidence type="ECO:0000256" key="3">
    <source>
        <dbReference type="ARBA" id="ARBA00022692"/>
    </source>
</evidence>
<dbReference type="InterPro" id="IPR044775">
    <property type="entry name" value="MFS_ERD6/Tret1-like"/>
</dbReference>
<dbReference type="FunFam" id="1.20.1250.20:FF:000055">
    <property type="entry name" value="Facilitated trehalose transporter Tret1-2 homolog"/>
    <property type="match status" value="1"/>
</dbReference>
<dbReference type="PANTHER" id="PTHR48021:SF86">
    <property type="entry name" value="FACILITATED TREHALOSE TRANSPORTER TRET1-1-LIKE PROTEIN"/>
    <property type="match status" value="1"/>
</dbReference>
<dbReference type="InterPro" id="IPR005829">
    <property type="entry name" value="Sugar_transporter_CS"/>
</dbReference>
<dbReference type="PROSITE" id="PS00217">
    <property type="entry name" value="SUGAR_TRANSPORT_2"/>
    <property type="match status" value="1"/>
</dbReference>
<comment type="similarity">
    <text evidence="7">Belongs to the major facilitator superfamily. Sugar transporter (TC 2.A.1.1) family. Trehalose transporter subfamily.</text>
</comment>
<comment type="caution">
    <text evidence="12">The sequence shown here is derived from an EMBL/GenBank/DDBJ whole genome shotgun (WGS) entry which is preliminary data.</text>
</comment>
<evidence type="ECO:0000256" key="1">
    <source>
        <dbReference type="ARBA" id="ARBA00004651"/>
    </source>
</evidence>
<feature type="transmembrane region" description="Helical" evidence="10">
    <location>
        <begin position="294"/>
        <end position="316"/>
    </location>
</feature>
<keyword evidence="8" id="KW-0813">Transport</keyword>
<evidence type="ECO:0000256" key="4">
    <source>
        <dbReference type="ARBA" id="ARBA00022989"/>
    </source>
</evidence>
<feature type="transmembrane region" description="Helical" evidence="10">
    <location>
        <begin position="388"/>
        <end position="413"/>
    </location>
</feature>
<dbReference type="PROSITE" id="PS50850">
    <property type="entry name" value="MFS"/>
    <property type="match status" value="1"/>
</dbReference>
<dbReference type="PRINTS" id="PR00171">
    <property type="entry name" value="SUGRTRNSPORT"/>
</dbReference>
<feature type="transmembrane region" description="Helical" evidence="10">
    <location>
        <begin position="211"/>
        <end position="230"/>
    </location>
</feature>
<dbReference type="AlphaFoldDB" id="A0AAN9Z5I7"/>
<dbReference type="InterPro" id="IPR050549">
    <property type="entry name" value="MFS_Trehalose_Transporter"/>
</dbReference>
<dbReference type="EMBL" id="JAZDUA010000222">
    <property type="protein sequence ID" value="KAK7863759.1"/>
    <property type="molecule type" value="Genomic_DNA"/>
</dbReference>
<evidence type="ECO:0000256" key="10">
    <source>
        <dbReference type="SAM" id="Phobius"/>
    </source>
</evidence>
<feature type="compositionally biased region" description="Low complexity" evidence="9">
    <location>
        <begin position="1"/>
        <end position="11"/>
    </location>
</feature>
<evidence type="ECO:0000313" key="13">
    <source>
        <dbReference type="Proteomes" id="UP001378592"/>
    </source>
</evidence>
<dbReference type="GO" id="GO:0005886">
    <property type="term" value="C:plasma membrane"/>
    <property type="evidence" value="ECO:0007669"/>
    <property type="project" value="UniProtKB-SubCell"/>
</dbReference>
<dbReference type="Proteomes" id="UP001378592">
    <property type="component" value="Unassembled WGS sequence"/>
</dbReference>
<dbReference type="PANTHER" id="PTHR48021">
    <property type="match status" value="1"/>
</dbReference>
<keyword evidence="13" id="KW-1185">Reference proteome</keyword>
<feature type="domain" description="Major facilitator superfamily (MFS) profile" evidence="11">
    <location>
        <begin position="55"/>
        <end position="478"/>
    </location>
</feature>
<dbReference type="GO" id="GO:0051119">
    <property type="term" value="F:sugar transmembrane transporter activity"/>
    <property type="evidence" value="ECO:0007669"/>
    <property type="project" value="InterPro"/>
</dbReference>
<protein>
    <recommendedName>
        <fullName evidence="11">Major facilitator superfamily (MFS) profile domain-containing protein</fullName>
    </recommendedName>
</protein>
<keyword evidence="2" id="KW-1003">Cell membrane</keyword>
<dbReference type="InterPro" id="IPR020846">
    <property type="entry name" value="MFS_dom"/>
</dbReference>
<dbReference type="NCBIfam" id="TIGR00879">
    <property type="entry name" value="SP"/>
    <property type="match status" value="1"/>
</dbReference>
<feature type="transmembrane region" description="Helical" evidence="10">
    <location>
        <begin position="151"/>
        <end position="172"/>
    </location>
</feature>
<keyword evidence="6" id="KW-0325">Glycoprotein</keyword>
<dbReference type="Pfam" id="PF00083">
    <property type="entry name" value="Sugar_tr"/>
    <property type="match status" value="1"/>
</dbReference>
<feature type="transmembrane region" description="Helical" evidence="10">
    <location>
        <begin position="359"/>
        <end position="382"/>
    </location>
</feature>
<gene>
    <name evidence="12" type="ORF">R5R35_011160</name>
</gene>
<feature type="transmembrane region" description="Helical" evidence="10">
    <location>
        <begin position="125"/>
        <end position="145"/>
    </location>
</feature>
<evidence type="ECO:0000256" key="9">
    <source>
        <dbReference type="SAM" id="MobiDB-lite"/>
    </source>
</evidence>
<comment type="subcellular location">
    <subcellularLocation>
        <location evidence="1">Cell membrane</location>
        <topology evidence="1">Multi-pass membrane protein</topology>
    </subcellularLocation>
</comment>
<feature type="transmembrane region" description="Helical" evidence="10">
    <location>
        <begin position="450"/>
        <end position="474"/>
    </location>
</feature>
<proteinExistence type="inferred from homology"/>
<evidence type="ECO:0000256" key="5">
    <source>
        <dbReference type="ARBA" id="ARBA00023136"/>
    </source>
</evidence>
<dbReference type="InterPro" id="IPR036259">
    <property type="entry name" value="MFS_trans_sf"/>
</dbReference>
<dbReference type="InterPro" id="IPR003663">
    <property type="entry name" value="Sugar/inositol_transpt"/>
</dbReference>
<evidence type="ECO:0000256" key="8">
    <source>
        <dbReference type="RuleBase" id="RU003346"/>
    </source>
</evidence>
<organism evidence="12 13">
    <name type="scientific">Gryllus longicercus</name>
    <dbReference type="NCBI Taxonomy" id="2509291"/>
    <lineage>
        <taxon>Eukaryota</taxon>
        <taxon>Metazoa</taxon>
        <taxon>Ecdysozoa</taxon>
        <taxon>Arthropoda</taxon>
        <taxon>Hexapoda</taxon>
        <taxon>Insecta</taxon>
        <taxon>Pterygota</taxon>
        <taxon>Neoptera</taxon>
        <taxon>Polyneoptera</taxon>
        <taxon>Orthoptera</taxon>
        <taxon>Ensifera</taxon>
        <taxon>Gryllidea</taxon>
        <taxon>Grylloidea</taxon>
        <taxon>Gryllidae</taxon>
        <taxon>Gryllinae</taxon>
        <taxon>Gryllus</taxon>
    </lineage>
</organism>